<comment type="caution">
    <text evidence="1">The sequence shown here is derived from an EMBL/GenBank/DDBJ whole genome shotgun (WGS) entry which is preliminary data.</text>
</comment>
<keyword evidence="2" id="KW-1185">Reference proteome</keyword>
<dbReference type="EMBL" id="CM047908">
    <property type="protein sequence ID" value="KAJ0081748.1"/>
    <property type="molecule type" value="Genomic_DNA"/>
</dbReference>
<sequence>MGSCSAFFLVAALLVTVEVSIGVKEAQLAYDYYKHSCPSLEAIGCDASILLDYDGLTHDSEMVSSKNFGIRHREKIQHIKTTLEAVCPGQVSCADIIALAAREAVCVSGGPQIQIPLGRKDSTTCNHQQANTHLPSSGITVDQLLPIFSSKGMNLKESVAILGNNLTNITNSIMLQD</sequence>
<protein>
    <submittedName>
        <fullName evidence="1">Uncharacterized protein</fullName>
    </submittedName>
</protein>
<dbReference type="Proteomes" id="UP001164250">
    <property type="component" value="Chromosome 12"/>
</dbReference>
<organism evidence="1 2">
    <name type="scientific">Pistacia atlantica</name>
    <dbReference type="NCBI Taxonomy" id="434234"/>
    <lineage>
        <taxon>Eukaryota</taxon>
        <taxon>Viridiplantae</taxon>
        <taxon>Streptophyta</taxon>
        <taxon>Embryophyta</taxon>
        <taxon>Tracheophyta</taxon>
        <taxon>Spermatophyta</taxon>
        <taxon>Magnoliopsida</taxon>
        <taxon>eudicotyledons</taxon>
        <taxon>Gunneridae</taxon>
        <taxon>Pentapetalae</taxon>
        <taxon>rosids</taxon>
        <taxon>malvids</taxon>
        <taxon>Sapindales</taxon>
        <taxon>Anacardiaceae</taxon>
        <taxon>Pistacia</taxon>
    </lineage>
</organism>
<gene>
    <name evidence="1" type="ORF">Patl1_09960</name>
</gene>
<accession>A0ACC1A6V4</accession>
<reference evidence="2" key="1">
    <citation type="journal article" date="2023" name="G3 (Bethesda)">
        <title>Genome assembly and association tests identify interacting loci associated with vigor, precocity, and sex in interspecific pistachio rootstocks.</title>
        <authorList>
            <person name="Palmer W."/>
            <person name="Jacygrad E."/>
            <person name="Sagayaradj S."/>
            <person name="Cavanaugh K."/>
            <person name="Han R."/>
            <person name="Bertier L."/>
            <person name="Beede B."/>
            <person name="Kafkas S."/>
            <person name="Golino D."/>
            <person name="Preece J."/>
            <person name="Michelmore R."/>
        </authorList>
    </citation>
    <scope>NUCLEOTIDE SEQUENCE [LARGE SCALE GENOMIC DNA]</scope>
</reference>
<evidence type="ECO:0000313" key="2">
    <source>
        <dbReference type="Proteomes" id="UP001164250"/>
    </source>
</evidence>
<evidence type="ECO:0000313" key="1">
    <source>
        <dbReference type="EMBL" id="KAJ0081748.1"/>
    </source>
</evidence>
<name>A0ACC1A6V4_9ROSI</name>
<proteinExistence type="predicted"/>